<accession>A0A4V2ZRT3</accession>
<dbReference type="RefSeq" id="WP_133206718.1">
    <property type="nucleotide sequence ID" value="NZ_SMRU01000045.1"/>
</dbReference>
<organism evidence="1 2">
    <name type="scientific">Arthrobacter terricola</name>
    <dbReference type="NCBI Taxonomy" id="2547396"/>
    <lineage>
        <taxon>Bacteria</taxon>
        <taxon>Bacillati</taxon>
        <taxon>Actinomycetota</taxon>
        <taxon>Actinomycetes</taxon>
        <taxon>Micrococcales</taxon>
        <taxon>Micrococcaceae</taxon>
        <taxon>Arthrobacter</taxon>
    </lineage>
</organism>
<protein>
    <submittedName>
        <fullName evidence="1">Uncharacterized protein</fullName>
    </submittedName>
</protein>
<dbReference type="AlphaFoldDB" id="A0A4V2ZRT3"/>
<keyword evidence="2" id="KW-1185">Reference proteome</keyword>
<gene>
    <name evidence="1" type="ORF">E1809_23735</name>
</gene>
<evidence type="ECO:0000313" key="2">
    <source>
        <dbReference type="Proteomes" id="UP000295511"/>
    </source>
</evidence>
<sequence>MTVTIDKDCGHLCPTETALRQDLEVHTKLATARHHIENLLAAFSHAIAGNHQDLLTALLRNVRVTLVGSEHCHELAPVVRLLQLVAPSGTRVWFLTSNLGVAYEDRDVTFTAVYQILDAGSRHNRLGIGSIRGSLRSGAETWTWSSLEITTERGALRT</sequence>
<proteinExistence type="predicted"/>
<dbReference type="OrthoDB" id="10004964at2"/>
<dbReference type="Proteomes" id="UP000295511">
    <property type="component" value="Unassembled WGS sequence"/>
</dbReference>
<dbReference type="EMBL" id="SMRU01000045">
    <property type="protein sequence ID" value="TDF88532.1"/>
    <property type="molecule type" value="Genomic_DNA"/>
</dbReference>
<name>A0A4V2ZRT3_9MICC</name>
<reference evidence="1 2" key="1">
    <citation type="submission" date="2019-03" db="EMBL/GenBank/DDBJ databases">
        <title>Whole genome sequence of Arthrobacter sp JH1-1.</title>
        <authorList>
            <person name="Trinh H.N."/>
        </authorList>
    </citation>
    <scope>NUCLEOTIDE SEQUENCE [LARGE SCALE GENOMIC DNA]</scope>
    <source>
        <strain evidence="1 2">JH1-1</strain>
    </source>
</reference>
<evidence type="ECO:0000313" key="1">
    <source>
        <dbReference type="EMBL" id="TDF88532.1"/>
    </source>
</evidence>
<comment type="caution">
    <text evidence="1">The sequence shown here is derived from an EMBL/GenBank/DDBJ whole genome shotgun (WGS) entry which is preliminary data.</text>
</comment>